<dbReference type="Pfam" id="PF02502">
    <property type="entry name" value="LacAB_rpiB"/>
    <property type="match status" value="1"/>
</dbReference>
<organism evidence="1 2">
    <name type="scientific">Pelagomonas calceolata</name>
    <dbReference type="NCBI Taxonomy" id="35677"/>
    <lineage>
        <taxon>Eukaryota</taxon>
        <taxon>Sar</taxon>
        <taxon>Stramenopiles</taxon>
        <taxon>Ochrophyta</taxon>
        <taxon>Pelagophyceae</taxon>
        <taxon>Pelagomonadales</taxon>
        <taxon>Pelagomonadaceae</taxon>
        <taxon>Pelagomonas</taxon>
    </lineage>
</organism>
<dbReference type="InterPro" id="IPR036569">
    <property type="entry name" value="RpiB_LacA_LacB_sf"/>
</dbReference>
<reference evidence="1" key="1">
    <citation type="submission" date="2021-11" db="EMBL/GenBank/DDBJ databases">
        <authorList>
            <consortium name="Genoscope - CEA"/>
            <person name="William W."/>
        </authorList>
    </citation>
    <scope>NUCLEOTIDE SEQUENCE</scope>
</reference>
<proteinExistence type="predicted"/>
<keyword evidence="2" id="KW-1185">Reference proteome</keyword>
<dbReference type="EMBL" id="CAKKNE010000004">
    <property type="protein sequence ID" value="CAH0374125.1"/>
    <property type="molecule type" value="Genomic_DNA"/>
</dbReference>
<evidence type="ECO:0000313" key="1">
    <source>
        <dbReference type="EMBL" id="CAH0374125.1"/>
    </source>
</evidence>
<evidence type="ECO:0000313" key="2">
    <source>
        <dbReference type="Proteomes" id="UP000789595"/>
    </source>
</evidence>
<dbReference type="Proteomes" id="UP000789595">
    <property type="component" value="Unassembled WGS sequence"/>
</dbReference>
<dbReference type="Gene3D" id="3.40.1400.10">
    <property type="entry name" value="Sugar-phosphate isomerase, RpiB/LacA/LacB"/>
    <property type="match status" value="1"/>
</dbReference>
<gene>
    <name evidence="1" type="ORF">PECAL_4P13920</name>
</gene>
<dbReference type="GO" id="GO:0005975">
    <property type="term" value="P:carbohydrate metabolic process"/>
    <property type="evidence" value="ECO:0007669"/>
    <property type="project" value="InterPro"/>
</dbReference>
<dbReference type="NCBIfam" id="TIGR00689">
    <property type="entry name" value="rpiB_lacA_lacB"/>
    <property type="match status" value="1"/>
</dbReference>
<dbReference type="OrthoDB" id="2106730at2759"/>
<protein>
    <recommendedName>
        <fullName evidence="3">RpiB/LacA/LacB family sugar-phosphate isomerase</fullName>
    </recommendedName>
</protein>
<name>A0A8J2X0X1_9STRA</name>
<dbReference type="GO" id="GO:0016853">
    <property type="term" value="F:isomerase activity"/>
    <property type="evidence" value="ECO:0007669"/>
    <property type="project" value="InterPro"/>
</dbReference>
<dbReference type="PANTHER" id="PTHR30345">
    <property type="entry name" value="RIBOSE-5-PHOSPHATE ISOMERASE B"/>
    <property type="match status" value="1"/>
</dbReference>
<sequence length="164" mass="17489">MTESKPLIVAGADGFGEDLKNVLVEHCRAQGYEVDDLGTGAYYDKAGEVARRVQTDGAKGLLFCGTGMGVGIVANRFSGIQAATCENVAAARCARAINDSNVLCLGGKVTTPDDARAICDAWLAQEHGKPPSDPAPEWWSGDVETFLANKWPAIHKVEDESRKH</sequence>
<evidence type="ECO:0008006" key="3">
    <source>
        <dbReference type="Google" id="ProtNLM"/>
    </source>
</evidence>
<dbReference type="AlphaFoldDB" id="A0A8J2X0X1"/>
<dbReference type="PANTHER" id="PTHR30345:SF0">
    <property type="entry name" value="DNA DAMAGE-REPAIR_TOLERATION PROTEIN DRT102"/>
    <property type="match status" value="1"/>
</dbReference>
<dbReference type="InterPro" id="IPR003500">
    <property type="entry name" value="RpiB_LacA_LacB"/>
</dbReference>
<dbReference type="SUPFAM" id="SSF89623">
    <property type="entry name" value="Ribose/Galactose isomerase RpiB/AlsB"/>
    <property type="match status" value="1"/>
</dbReference>
<accession>A0A8J2X0X1</accession>
<comment type="caution">
    <text evidence="1">The sequence shown here is derived from an EMBL/GenBank/DDBJ whole genome shotgun (WGS) entry which is preliminary data.</text>
</comment>